<keyword evidence="3" id="KW-1133">Transmembrane helix</keyword>
<evidence type="ECO:0000256" key="2">
    <source>
        <dbReference type="ARBA" id="ARBA00022692"/>
    </source>
</evidence>
<evidence type="ECO:0000256" key="1">
    <source>
        <dbReference type="ARBA" id="ARBA00004141"/>
    </source>
</evidence>
<dbReference type="Proteomes" id="UP001530400">
    <property type="component" value="Unassembled WGS sequence"/>
</dbReference>
<evidence type="ECO:0000256" key="4">
    <source>
        <dbReference type="ARBA" id="ARBA00023136"/>
    </source>
</evidence>
<dbReference type="InterPro" id="IPR018908">
    <property type="entry name" value="TMEM234"/>
</dbReference>
<feature type="signal peptide" evidence="5">
    <location>
        <begin position="1"/>
        <end position="17"/>
    </location>
</feature>
<dbReference type="EMBL" id="JALLPJ020000196">
    <property type="protein sequence ID" value="KAL3799075.1"/>
    <property type="molecule type" value="Genomic_DNA"/>
</dbReference>
<proteinExistence type="predicted"/>
<keyword evidence="5" id="KW-0732">Signal</keyword>
<dbReference type="Pfam" id="PF10639">
    <property type="entry name" value="TMEM234"/>
    <property type="match status" value="1"/>
</dbReference>
<evidence type="ECO:0008006" key="8">
    <source>
        <dbReference type="Google" id="ProtNLM"/>
    </source>
</evidence>
<comment type="subcellular location">
    <subcellularLocation>
        <location evidence="1">Membrane</location>
        <topology evidence="1">Multi-pass membrane protein</topology>
    </subcellularLocation>
</comment>
<dbReference type="GO" id="GO:0016020">
    <property type="term" value="C:membrane"/>
    <property type="evidence" value="ECO:0007669"/>
    <property type="project" value="UniProtKB-SubCell"/>
</dbReference>
<sequence>MNAEEALFLLLVGALWGCTNPLMRKAAQNTNVNNNTDSNTSNPLTKIISKLANIKIWLPYAVNQLGSLLYYKLLASSRLTVSVPICNATAMAFSCITSILLGERVDKPWRAGVGVLFIMVGSGICMMANERTGSVGIENAAKDEL</sequence>
<comment type="caution">
    <text evidence="6">The sequence shown here is derived from an EMBL/GenBank/DDBJ whole genome shotgun (WGS) entry which is preliminary data.</text>
</comment>
<dbReference type="AlphaFoldDB" id="A0ABD3QFU4"/>
<evidence type="ECO:0000313" key="7">
    <source>
        <dbReference type="Proteomes" id="UP001530400"/>
    </source>
</evidence>
<evidence type="ECO:0000313" key="6">
    <source>
        <dbReference type="EMBL" id="KAL3799075.1"/>
    </source>
</evidence>
<dbReference type="PANTHER" id="PTHR28668:SF1">
    <property type="entry name" value="TRANSMEMBRANE PROTEIN 234"/>
    <property type="match status" value="1"/>
</dbReference>
<organism evidence="6 7">
    <name type="scientific">Cyclotella atomus</name>
    <dbReference type="NCBI Taxonomy" id="382360"/>
    <lineage>
        <taxon>Eukaryota</taxon>
        <taxon>Sar</taxon>
        <taxon>Stramenopiles</taxon>
        <taxon>Ochrophyta</taxon>
        <taxon>Bacillariophyta</taxon>
        <taxon>Coscinodiscophyceae</taxon>
        <taxon>Thalassiosirophycidae</taxon>
        <taxon>Stephanodiscales</taxon>
        <taxon>Stephanodiscaceae</taxon>
        <taxon>Cyclotella</taxon>
    </lineage>
</organism>
<evidence type="ECO:0000256" key="5">
    <source>
        <dbReference type="SAM" id="SignalP"/>
    </source>
</evidence>
<name>A0ABD3QFU4_9STRA</name>
<gene>
    <name evidence="6" type="ORF">ACHAWO_007415</name>
</gene>
<keyword evidence="2" id="KW-0812">Transmembrane</keyword>
<accession>A0ABD3QFU4</accession>
<evidence type="ECO:0000256" key="3">
    <source>
        <dbReference type="ARBA" id="ARBA00022989"/>
    </source>
</evidence>
<keyword evidence="7" id="KW-1185">Reference proteome</keyword>
<dbReference type="PANTHER" id="PTHR28668">
    <property type="entry name" value="TRANSMEMBRANE PROTEIN 234"/>
    <property type="match status" value="1"/>
</dbReference>
<reference evidence="6 7" key="1">
    <citation type="submission" date="2024-10" db="EMBL/GenBank/DDBJ databases">
        <title>Updated reference genomes for cyclostephanoid diatoms.</title>
        <authorList>
            <person name="Roberts W.R."/>
            <person name="Alverson A.J."/>
        </authorList>
    </citation>
    <scope>NUCLEOTIDE SEQUENCE [LARGE SCALE GENOMIC DNA]</scope>
    <source>
        <strain evidence="6 7">AJA010-31</strain>
    </source>
</reference>
<keyword evidence="4" id="KW-0472">Membrane</keyword>
<feature type="chain" id="PRO_5044874344" description="Transmembrane protein 234 homolog" evidence="5">
    <location>
        <begin position="18"/>
        <end position="145"/>
    </location>
</feature>
<protein>
    <recommendedName>
        <fullName evidence="8">Transmembrane protein 234 homolog</fullName>
    </recommendedName>
</protein>